<reference evidence="2" key="2">
    <citation type="journal article" date="2023" name="IMA Fungus">
        <title>Comparative genomic study of the Penicillium genus elucidates a diverse pangenome and 15 lateral gene transfer events.</title>
        <authorList>
            <person name="Petersen C."/>
            <person name="Sorensen T."/>
            <person name="Nielsen M.R."/>
            <person name="Sondergaard T.E."/>
            <person name="Sorensen J.L."/>
            <person name="Fitzpatrick D.A."/>
            <person name="Frisvad J.C."/>
            <person name="Nielsen K.L."/>
        </authorList>
    </citation>
    <scope>NUCLEOTIDE SEQUENCE</scope>
    <source>
        <strain evidence="2">IBT 26290</strain>
    </source>
</reference>
<evidence type="ECO:0000313" key="3">
    <source>
        <dbReference type="Proteomes" id="UP001149163"/>
    </source>
</evidence>
<name>A0A9W9I1Q6_9EURO</name>
<evidence type="ECO:0000313" key="2">
    <source>
        <dbReference type="EMBL" id="KAJ5166304.1"/>
    </source>
</evidence>
<dbReference type="GeneID" id="81426386"/>
<keyword evidence="1" id="KW-1133">Transmembrane helix</keyword>
<dbReference type="EMBL" id="JAPQKN010000003">
    <property type="protein sequence ID" value="KAJ5166304.1"/>
    <property type="molecule type" value="Genomic_DNA"/>
</dbReference>
<sequence length="124" mass="14482">MLRRYPISLRSLDQQKGVFVLAVLIVIVLMNTLLPLRFGLNARDKRLHSEDRPRYLHHSTFRAESDYRYETKLSKVLRELEIEGQVALVPRESYLPMVIDLPVGEGQQRQIEIENQKTSKTIAH</sequence>
<keyword evidence="3" id="KW-1185">Reference proteome</keyword>
<proteinExistence type="predicted"/>
<protein>
    <submittedName>
        <fullName evidence="2">Uncharacterized protein</fullName>
    </submittedName>
</protein>
<dbReference type="AlphaFoldDB" id="A0A9W9I1Q6"/>
<evidence type="ECO:0000256" key="1">
    <source>
        <dbReference type="SAM" id="Phobius"/>
    </source>
</evidence>
<dbReference type="Proteomes" id="UP001149163">
    <property type="component" value="Unassembled WGS sequence"/>
</dbReference>
<dbReference type="RefSeq" id="XP_056542765.1">
    <property type="nucleotide sequence ID" value="XM_056687210.1"/>
</dbReference>
<accession>A0A9W9I1Q6</accession>
<keyword evidence="1" id="KW-0812">Transmembrane</keyword>
<comment type="caution">
    <text evidence="2">The sequence shown here is derived from an EMBL/GenBank/DDBJ whole genome shotgun (WGS) entry which is preliminary data.</text>
</comment>
<keyword evidence="1" id="KW-0472">Membrane</keyword>
<feature type="transmembrane region" description="Helical" evidence="1">
    <location>
        <begin position="20"/>
        <end position="40"/>
    </location>
</feature>
<gene>
    <name evidence="2" type="ORF">N7482_005085</name>
</gene>
<reference evidence="2" key="1">
    <citation type="submission" date="2022-11" db="EMBL/GenBank/DDBJ databases">
        <authorList>
            <person name="Petersen C."/>
        </authorList>
    </citation>
    <scope>NUCLEOTIDE SEQUENCE</scope>
    <source>
        <strain evidence="2">IBT 26290</strain>
    </source>
</reference>
<organism evidence="2 3">
    <name type="scientific">Penicillium canariense</name>
    <dbReference type="NCBI Taxonomy" id="189055"/>
    <lineage>
        <taxon>Eukaryota</taxon>
        <taxon>Fungi</taxon>
        <taxon>Dikarya</taxon>
        <taxon>Ascomycota</taxon>
        <taxon>Pezizomycotina</taxon>
        <taxon>Eurotiomycetes</taxon>
        <taxon>Eurotiomycetidae</taxon>
        <taxon>Eurotiales</taxon>
        <taxon>Aspergillaceae</taxon>
        <taxon>Penicillium</taxon>
    </lineage>
</organism>